<keyword evidence="2" id="KW-0472">Membrane</keyword>
<organism evidence="3 4">
    <name type="scientific">Sediminicola luteus</name>
    <dbReference type="NCBI Taxonomy" id="319238"/>
    <lineage>
        <taxon>Bacteria</taxon>
        <taxon>Pseudomonadati</taxon>
        <taxon>Bacteroidota</taxon>
        <taxon>Flavobacteriia</taxon>
        <taxon>Flavobacteriales</taxon>
        <taxon>Flavobacteriaceae</taxon>
        <taxon>Sediminicola</taxon>
    </lineage>
</organism>
<accession>A0A2A4G7K1</accession>
<dbReference type="AlphaFoldDB" id="A0A2A4G7K1"/>
<gene>
    <name evidence="3" type="ORF">B7P33_10640</name>
</gene>
<dbReference type="OrthoDB" id="7068197at2"/>
<keyword evidence="1" id="KW-0175">Coiled coil</keyword>
<evidence type="ECO:0000313" key="3">
    <source>
        <dbReference type="EMBL" id="PCE63725.1"/>
    </source>
</evidence>
<keyword evidence="4" id="KW-1185">Reference proteome</keyword>
<evidence type="ECO:0000256" key="2">
    <source>
        <dbReference type="SAM" id="Phobius"/>
    </source>
</evidence>
<evidence type="ECO:0000313" key="4">
    <source>
        <dbReference type="Proteomes" id="UP000219559"/>
    </source>
</evidence>
<evidence type="ECO:0000256" key="1">
    <source>
        <dbReference type="SAM" id="Coils"/>
    </source>
</evidence>
<comment type="caution">
    <text evidence="3">The sequence shown here is derived from an EMBL/GenBank/DDBJ whole genome shotgun (WGS) entry which is preliminary data.</text>
</comment>
<dbReference type="Proteomes" id="UP000219559">
    <property type="component" value="Unassembled WGS sequence"/>
</dbReference>
<keyword evidence="2" id="KW-0812">Transmembrane</keyword>
<sequence>MTAVPLPTDNLYKFIALSGVTIFIFGFYTINNESKSVNTLAEEITNYSIKDSIWLVNFDFELELAKMHLTDSTLKIHRKKKLMKTIDSLSKELQDFNRRSAKYKSDKFQAERLKDRIEMGWKVVYGGILLMSFGFVTWYQKHQKYLDYERKLIGLKAEQKLRKVDNKEKSKN</sequence>
<name>A0A2A4G7K1_9FLAO</name>
<protein>
    <submittedName>
        <fullName evidence="3">Uncharacterized protein</fullName>
    </submittedName>
</protein>
<dbReference type="RefSeq" id="WP_097442441.1">
    <property type="nucleotide sequence ID" value="NZ_NBWU01000004.1"/>
</dbReference>
<proteinExistence type="predicted"/>
<feature type="transmembrane region" description="Helical" evidence="2">
    <location>
        <begin position="12"/>
        <end position="30"/>
    </location>
</feature>
<feature type="transmembrane region" description="Helical" evidence="2">
    <location>
        <begin position="119"/>
        <end position="139"/>
    </location>
</feature>
<dbReference type="EMBL" id="NBWU01000004">
    <property type="protein sequence ID" value="PCE63725.1"/>
    <property type="molecule type" value="Genomic_DNA"/>
</dbReference>
<reference evidence="3 4" key="1">
    <citation type="submission" date="2017-04" db="EMBL/GenBank/DDBJ databases">
        <title>A new member of the family Flavobacteriaceae isolated from ascidians.</title>
        <authorList>
            <person name="Chen L."/>
        </authorList>
    </citation>
    <scope>NUCLEOTIDE SEQUENCE [LARGE SCALE GENOMIC DNA]</scope>
    <source>
        <strain evidence="3 4">HQA918</strain>
    </source>
</reference>
<keyword evidence="2" id="KW-1133">Transmembrane helix</keyword>
<feature type="coiled-coil region" evidence="1">
    <location>
        <begin position="79"/>
        <end position="106"/>
    </location>
</feature>